<sequence>MTTSRQIRRNRECAAIKAERKAIREMSKAPLNRVTFDASPLFSVSNYELEPIRTSIRPVNHPTLNTKGENRLAKEWLPSALLEDDFRKRVCRHSDVPIYEVSTENRNGQRDLLIAPVCPGEDPGTIRVRVFVKRRETIGMDAGRFTVSLIPKKDFDPGTIDEVWAKLSAHQRMSMMAAVADRTPKGGPRKEAQ</sequence>
<dbReference type="AlphaFoldDB" id="A0A1X6Y533"/>
<accession>A0A1X6Y533</accession>
<evidence type="ECO:0000313" key="2">
    <source>
        <dbReference type="Proteomes" id="UP000193207"/>
    </source>
</evidence>
<dbReference type="RefSeq" id="WP_139837356.1">
    <property type="nucleotide sequence ID" value="NZ_FWFU01000001.1"/>
</dbReference>
<dbReference type="Proteomes" id="UP000193207">
    <property type="component" value="Unassembled WGS sequence"/>
</dbReference>
<gene>
    <name evidence="1" type="ORF">ROH8110_00042</name>
</gene>
<name>A0A1X6Y533_9RHOB</name>
<dbReference type="EMBL" id="FWFU01000001">
    <property type="protein sequence ID" value="SLN10955.1"/>
    <property type="molecule type" value="Genomic_DNA"/>
</dbReference>
<proteinExistence type="predicted"/>
<evidence type="ECO:0000313" key="1">
    <source>
        <dbReference type="EMBL" id="SLN10955.1"/>
    </source>
</evidence>
<organism evidence="1 2">
    <name type="scientific">Roseovarius halotolerans</name>
    <dbReference type="NCBI Taxonomy" id="505353"/>
    <lineage>
        <taxon>Bacteria</taxon>
        <taxon>Pseudomonadati</taxon>
        <taxon>Pseudomonadota</taxon>
        <taxon>Alphaproteobacteria</taxon>
        <taxon>Rhodobacterales</taxon>
        <taxon>Roseobacteraceae</taxon>
        <taxon>Roseovarius</taxon>
    </lineage>
</organism>
<keyword evidence="2" id="KW-1185">Reference proteome</keyword>
<protein>
    <submittedName>
        <fullName evidence="1">Uncharacterized protein</fullName>
    </submittedName>
</protein>
<reference evidence="1 2" key="1">
    <citation type="submission" date="2017-03" db="EMBL/GenBank/DDBJ databases">
        <authorList>
            <person name="Afonso C.L."/>
            <person name="Miller P.J."/>
            <person name="Scott M.A."/>
            <person name="Spackman E."/>
            <person name="Goraichik I."/>
            <person name="Dimitrov K.M."/>
            <person name="Suarez D.L."/>
            <person name="Swayne D.E."/>
        </authorList>
    </citation>
    <scope>NUCLEOTIDE SEQUENCE [LARGE SCALE GENOMIC DNA]</scope>
    <source>
        <strain evidence="1 2">CECT 8110</strain>
    </source>
</reference>